<evidence type="ECO:0000256" key="4">
    <source>
        <dbReference type="RuleBase" id="RU000454"/>
    </source>
</evidence>
<keyword evidence="5" id="KW-0732">Signal</keyword>
<dbReference type="AlphaFoldDB" id="A0AAD7FGE1"/>
<sequence length="406" mass="42206">MVLALTLLPAILLALRVAAGPVLVEDNIISLPLSRRLNFTSANVVQQDLARLKKFKIGKAGVNEERAVVAEPVDNQVVSYIASVGVGSPATTYELIVDTGSSNTWVGSGTKYVQTSTSTKTSNTVSVSYGSGSFSGTEFIDQVTLAPGLVISKQSIGVASRSSGFSGTDGILGIGPVDLTQGTLTNAQSTLIPTVTDNLFSQGTISANLIGISFEPARTEDDANGSISFGGTDSTKFTGSVAFTPVTSTLPAGDYWGINQSITYGGTTILASTAGIVDTGTTLIYIATNAYTKYVSATGAVLDNNTGLLRITSAQFAALQNLNFVIGGVTYSLTPNAQIWPRSLNTAIGGSASSIYLVVSDWGSNSGEGLDFINGYAFLERFYSVFDTTNKQIGFATTPFTTATTN</sequence>
<dbReference type="GO" id="GO:0004190">
    <property type="term" value="F:aspartic-type endopeptidase activity"/>
    <property type="evidence" value="ECO:0007669"/>
    <property type="project" value="UniProtKB-KW"/>
</dbReference>
<protein>
    <submittedName>
        <fullName evidence="7">Aspartic peptidase domain-containing protein</fullName>
    </submittedName>
</protein>
<feature type="domain" description="Peptidase A1" evidence="6">
    <location>
        <begin position="80"/>
        <end position="396"/>
    </location>
</feature>
<keyword evidence="2 4" id="KW-0064">Aspartyl protease</keyword>
<dbReference type="Gene3D" id="2.40.70.10">
    <property type="entry name" value="Acid Proteases"/>
    <property type="match status" value="2"/>
</dbReference>
<dbReference type="SUPFAM" id="SSF50630">
    <property type="entry name" value="Acid proteases"/>
    <property type="match status" value="1"/>
</dbReference>
<comment type="similarity">
    <text evidence="1 4">Belongs to the peptidase A1 family.</text>
</comment>
<evidence type="ECO:0000259" key="6">
    <source>
        <dbReference type="PROSITE" id="PS51767"/>
    </source>
</evidence>
<dbReference type="PROSITE" id="PS51767">
    <property type="entry name" value="PEPTIDASE_A1"/>
    <property type="match status" value="1"/>
</dbReference>
<accession>A0AAD7FGE1</accession>
<dbReference type="PANTHER" id="PTHR47966">
    <property type="entry name" value="BETA-SITE APP-CLEAVING ENZYME, ISOFORM A-RELATED"/>
    <property type="match status" value="1"/>
</dbReference>
<dbReference type="EMBL" id="JARKIF010000015">
    <property type="protein sequence ID" value="KAJ7622527.1"/>
    <property type="molecule type" value="Genomic_DNA"/>
</dbReference>
<evidence type="ECO:0000256" key="2">
    <source>
        <dbReference type="ARBA" id="ARBA00022750"/>
    </source>
</evidence>
<gene>
    <name evidence="7" type="ORF">FB45DRAFT_838588</name>
</gene>
<evidence type="ECO:0000256" key="3">
    <source>
        <dbReference type="PIRSR" id="PIRSR601461-1"/>
    </source>
</evidence>
<dbReference type="Pfam" id="PF00026">
    <property type="entry name" value="Asp"/>
    <property type="match status" value="1"/>
</dbReference>
<dbReference type="InterPro" id="IPR001461">
    <property type="entry name" value="Aspartic_peptidase_A1"/>
</dbReference>
<dbReference type="Proteomes" id="UP001221142">
    <property type="component" value="Unassembled WGS sequence"/>
</dbReference>
<keyword evidence="4" id="KW-0645">Protease</keyword>
<evidence type="ECO:0000313" key="8">
    <source>
        <dbReference type="Proteomes" id="UP001221142"/>
    </source>
</evidence>
<organism evidence="7 8">
    <name type="scientific">Roridomyces roridus</name>
    <dbReference type="NCBI Taxonomy" id="1738132"/>
    <lineage>
        <taxon>Eukaryota</taxon>
        <taxon>Fungi</taxon>
        <taxon>Dikarya</taxon>
        <taxon>Basidiomycota</taxon>
        <taxon>Agaricomycotina</taxon>
        <taxon>Agaricomycetes</taxon>
        <taxon>Agaricomycetidae</taxon>
        <taxon>Agaricales</taxon>
        <taxon>Marasmiineae</taxon>
        <taxon>Mycenaceae</taxon>
        <taxon>Roridomyces</taxon>
    </lineage>
</organism>
<dbReference type="PANTHER" id="PTHR47966:SF51">
    <property type="entry name" value="BETA-SITE APP-CLEAVING ENZYME, ISOFORM A-RELATED"/>
    <property type="match status" value="1"/>
</dbReference>
<dbReference type="InterPro" id="IPR033121">
    <property type="entry name" value="PEPTIDASE_A1"/>
</dbReference>
<dbReference type="InterPro" id="IPR034164">
    <property type="entry name" value="Pepsin-like_dom"/>
</dbReference>
<keyword evidence="8" id="KW-1185">Reference proteome</keyword>
<dbReference type="GO" id="GO:0006508">
    <property type="term" value="P:proteolysis"/>
    <property type="evidence" value="ECO:0007669"/>
    <property type="project" value="UniProtKB-KW"/>
</dbReference>
<feature type="active site" evidence="3">
    <location>
        <position position="98"/>
    </location>
</feature>
<proteinExistence type="inferred from homology"/>
<dbReference type="PRINTS" id="PR00792">
    <property type="entry name" value="PEPSIN"/>
</dbReference>
<dbReference type="CDD" id="cd05471">
    <property type="entry name" value="pepsin_like"/>
    <property type="match status" value="1"/>
</dbReference>
<reference evidence="7" key="1">
    <citation type="submission" date="2023-03" db="EMBL/GenBank/DDBJ databases">
        <title>Massive genome expansion in bonnet fungi (Mycena s.s.) driven by repeated elements and novel gene families across ecological guilds.</title>
        <authorList>
            <consortium name="Lawrence Berkeley National Laboratory"/>
            <person name="Harder C.B."/>
            <person name="Miyauchi S."/>
            <person name="Viragh M."/>
            <person name="Kuo A."/>
            <person name="Thoen E."/>
            <person name="Andreopoulos B."/>
            <person name="Lu D."/>
            <person name="Skrede I."/>
            <person name="Drula E."/>
            <person name="Henrissat B."/>
            <person name="Morin E."/>
            <person name="Kohler A."/>
            <person name="Barry K."/>
            <person name="LaButti K."/>
            <person name="Morin E."/>
            <person name="Salamov A."/>
            <person name="Lipzen A."/>
            <person name="Mereny Z."/>
            <person name="Hegedus B."/>
            <person name="Baldrian P."/>
            <person name="Stursova M."/>
            <person name="Weitz H."/>
            <person name="Taylor A."/>
            <person name="Grigoriev I.V."/>
            <person name="Nagy L.G."/>
            <person name="Martin F."/>
            <person name="Kauserud H."/>
        </authorList>
    </citation>
    <scope>NUCLEOTIDE SEQUENCE</scope>
    <source>
        <strain evidence="7">9284</strain>
    </source>
</reference>
<comment type="caution">
    <text evidence="7">The sequence shown here is derived from an EMBL/GenBank/DDBJ whole genome shotgun (WGS) entry which is preliminary data.</text>
</comment>
<feature type="active site" evidence="3">
    <location>
        <position position="278"/>
    </location>
</feature>
<evidence type="ECO:0000256" key="1">
    <source>
        <dbReference type="ARBA" id="ARBA00007447"/>
    </source>
</evidence>
<evidence type="ECO:0000313" key="7">
    <source>
        <dbReference type="EMBL" id="KAJ7622527.1"/>
    </source>
</evidence>
<name>A0AAD7FGE1_9AGAR</name>
<dbReference type="PROSITE" id="PS00141">
    <property type="entry name" value="ASP_PROTEASE"/>
    <property type="match status" value="2"/>
</dbReference>
<keyword evidence="4" id="KW-0378">Hydrolase</keyword>
<evidence type="ECO:0000256" key="5">
    <source>
        <dbReference type="SAM" id="SignalP"/>
    </source>
</evidence>
<feature type="chain" id="PRO_5042135595" evidence="5">
    <location>
        <begin position="20"/>
        <end position="406"/>
    </location>
</feature>
<dbReference type="InterPro" id="IPR021109">
    <property type="entry name" value="Peptidase_aspartic_dom_sf"/>
</dbReference>
<dbReference type="InterPro" id="IPR001969">
    <property type="entry name" value="Aspartic_peptidase_AS"/>
</dbReference>
<feature type="signal peptide" evidence="5">
    <location>
        <begin position="1"/>
        <end position="19"/>
    </location>
</feature>